<gene>
    <name evidence="2" type="ORF">EJB06_01705</name>
</gene>
<feature type="domain" description="Transcription factor zinc-finger" evidence="1">
    <location>
        <begin position="2"/>
        <end position="41"/>
    </location>
</feature>
<keyword evidence="3" id="KW-1185">Reference proteome</keyword>
<accession>A0A430HTQ7</accession>
<dbReference type="InterPro" id="IPR027392">
    <property type="entry name" value="TF_Znf"/>
</dbReference>
<comment type="caution">
    <text evidence="2">The sequence shown here is derived from an EMBL/GenBank/DDBJ whole genome shotgun (WGS) entry which is preliminary data.</text>
</comment>
<protein>
    <recommendedName>
        <fullName evidence="1">Transcription factor zinc-finger domain-containing protein</fullName>
    </recommendedName>
</protein>
<dbReference type="Proteomes" id="UP000278085">
    <property type="component" value="Unassembled WGS sequence"/>
</dbReference>
<evidence type="ECO:0000313" key="2">
    <source>
        <dbReference type="EMBL" id="RSZ60879.1"/>
    </source>
</evidence>
<organism evidence="2 3">
    <name type="scientific">Massilia atriviolacea</name>
    <dbReference type="NCBI Taxonomy" id="2495579"/>
    <lineage>
        <taxon>Bacteria</taxon>
        <taxon>Pseudomonadati</taxon>
        <taxon>Pseudomonadota</taxon>
        <taxon>Betaproteobacteria</taxon>
        <taxon>Burkholderiales</taxon>
        <taxon>Oxalobacteraceae</taxon>
        <taxon>Telluria group</taxon>
        <taxon>Massilia</taxon>
    </lineage>
</organism>
<evidence type="ECO:0000259" key="1">
    <source>
        <dbReference type="Pfam" id="PF13453"/>
    </source>
</evidence>
<name>A0A430HTQ7_9BURK</name>
<proteinExistence type="predicted"/>
<dbReference type="Pfam" id="PF13453">
    <property type="entry name" value="Zn_ribbon_TFIIB"/>
    <property type="match status" value="1"/>
</dbReference>
<dbReference type="OrthoDB" id="9814037at2"/>
<dbReference type="EMBL" id="RXLQ01000001">
    <property type="protein sequence ID" value="RSZ60879.1"/>
    <property type="molecule type" value="Genomic_DNA"/>
</dbReference>
<evidence type="ECO:0000313" key="3">
    <source>
        <dbReference type="Proteomes" id="UP000278085"/>
    </source>
</evidence>
<sequence length="177" mass="20159">MMCPACGSRHFAPVKIEGGLPAERCADCHGAWVELERYRDWRRTRPQVAAPEYAGEISQVNEPVRVCATTGRLMTRIKVSNDNPLRLDYSAMAQAVWLDKGEWERLLAMGLHDQLDAIVSERWQNDLKHAASRERADKAMRLRFGDAAYEQLVQMRSWLTAQPNQSEMIAFLNAKAD</sequence>
<dbReference type="AlphaFoldDB" id="A0A430HTQ7"/>
<dbReference type="RefSeq" id="WP_126072263.1">
    <property type="nucleotide sequence ID" value="NZ_CP051166.1"/>
</dbReference>
<reference evidence="2 3" key="1">
    <citation type="submission" date="2018-12" db="EMBL/GenBank/DDBJ databases">
        <authorList>
            <person name="Yang E."/>
        </authorList>
    </citation>
    <scope>NUCLEOTIDE SEQUENCE [LARGE SCALE GENOMIC DNA]</scope>
    <source>
        <strain evidence="2 3">SOD</strain>
    </source>
</reference>